<feature type="region of interest" description="Disordered" evidence="10">
    <location>
        <begin position="301"/>
        <end position="405"/>
    </location>
</feature>
<evidence type="ECO:0000256" key="11">
    <source>
        <dbReference type="SAM" id="Phobius"/>
    </source>
</evidence>
<dbReference type="RefSeq" id="WP_013486632.1">
    <property type="nucleotide sequence ID" value="NC_014828.1"/>
</dbReference>
<reference evidence="13 14" key="1">
    <citation type="submission" date="2010-12" db="EMBL/GenBank/DDBJ databases">
        <title>Complete sequence of Ethanoligenens harbinense YUAN-3.</title>
        <authorList>
            <person name="Lucas S."/>
            <person name="Copeland A."/>
            <person name="Lapidus A."/>
            <person name="Cheng J.-F."/>
            <person name="Bruce D."/>
            <person name="Goodwin L."/>
            <person name="Pitluck S."/>
            <person name="Chertkov O."/>
            <person name="Misra M."/>
            <person name="Detter J.C."/>
            <person name="Han C."/>
            <person name="Tapia R."/>
            <person name="Land M."/>
            <person name="Hauser L."/>
            <person name="Jeffries C."/>
            <person name="Kyrpides N."/>
            <person name="Ivanova N."/>
            <person name="Mikhailova N."/>
            <person name="Wang A."/>
            <person name="Mouttaki H."/>
            <person name="He Z."/>
            <person name="Zhou J."/>
            <person name="Hemme C.L."/>
            <person name="Woyke T."/>
        </authorList>
    </citation>
    <scope>NUCLEOTIDE SEQUENCE [LARGE SCALE GENOMIC DNA]</scope>
    <source>
        <strain evidence="14">DSM 18485 / JCM 12961 / CGMCC 1.5033 / YUAN-3</strain>
    </source>
</reference>
<keyword evidence="6 11" id="KW-1133">Transmembrane helix</keyword>
<evidence type="ECO:0000313" key="14">
    <source>
        <dbReference type="Proteomes" id="UP000001551"/>
    </source>
</evidence>
<evidence type="ECO:0000256" key="7">
    <source>
        <dbReference type="ARBA" id="ARBA00023136"/>
    </source>
</evidence>
<accession>E6U8H0</accession>
<evidence type="ECO:0000256" key="2">
    <source>
        <dbReference type="ARBA" id="ARBA00022448"/>
    </source>
</evidence>
<comment type="subcellular location">
    <subcellularLocation>
        <location evidence="1">Cell membrane</location>
        <topology evidence="1">Multi-pass membrane protein</topology>
    </subcellularLocation>
    <subcellularLocation>
        <location evidence="9">Membrane</location>
        <topology evidence="9">Multi-pass membrane protein</topology>
    </subcellularLocation>
</comment>
<dbReference type="CDD" id="cd20070">
    <property type="entry name" value="5TM_YidC_Alb3"/>
    <property type="match status" value="1"/>
</dbReference>
<dbReference type="InterPro" id="IPR001708">
    <property type="entry name" value="YidC/ALB3/OXA1/COX18"/>
</dbReference>
<feature type="transmembrane region" description="Helical" evidence="11">
    <location>
        <begin position="208"/>
        <end position="228"/>
    </location>
</feature>
<evidence type="ECO:0000256" key="4">
    <source>
        <dbReference type="ARBA" id="ARBA00022692"/>
    </source>
</evidence>
<dbReference type="Proteomes" id="UP000001551">
    <property type="component" value="Chromosome"/>
</dbReference>
<dbReference type="eggNOG" id="COG0706">
    <property type="taxonomic scope" value="Bacteria"/>
</dbReference>
<evidence type="ECO:0000256" key="6">
    <source>
        <dbReference type="ARBA" id="ARBA00022989"/>
    </source>
</evidence>
<keyword evidence="7 11" id="KW-0472">Membrane</keyword>
<dbReference type="InterPro" id="IPR047196">
    <property type="entry name" value="YidC_ALB_C"/>
</dbReference>
<dbReference type="NCBIfam" id="TIGR03592">
    <property type="entry name" value="yidC_oxa1_cterm"/>
    <property type="match status" value="1"/>
</dbReference>
<evidence type="ECO:0000256" key="3">
    <source>
        <dbReference type="ARBA" id="ARBA00022475"/>
    </source>
</evidence>
<gene>
    <name evidence="13" type="ordered locus">Ethha_2797</name>
</gene>
<feature type="transmembrane region" description="Helical" evidence="11">
    <location>
        <begin position="94"/>
        <end position="114"/>
    </location>
</feature>
<dbReference type="EMBL" id="CP002400">
    <property type="protein sequence ID" value="ADU28289.1"/>
    <property type="molecule type" value="Genomic_DNA"/>
</dbReference>
<dbReference type="PANTHER" id="PTHR12428">
    <property type="entry name" value="OXA1"/>
    <property type="match status" value="1"/>
</dbReference>
<keyword evidence="2" id="KW-0813">Transport</keyword>
<feature type="transmembrane region" description="Helical" evidence="11">
    <location>
        <begin position="273"/>
        <end position="293"/>
    </location>
</feature>
<dbReference type="HOGENOM" id="CLU_036138_0_0_9"/>
<dbReference type="InterPro" id="IPR028055">
    <property type="entry name" value="YidC/Oxa/ALB_C"/>
</dbReference>
<dbReference type="AlphaFoldDB" id="E6U8H0"/>
<comment type="similarity">
    <text evidence="9">Belongs to the OXA1/ALB3/YidC family.</text>
</comment>
<keyword evidence="4 9" id="KW-0812">Transmembrane</keyword>
<evidence type="ECO:0000256" key="5">
    <source>
        <dbReference type="ARBA" id="ARBA00022927"/>
    </source>
</evidence>
<keyword evidence="8" id="KW-0143">Chaperone</keyword>
<name>E6U8H0_ETHHY</name>
<evidence type="ECO:0000256" key="1">
    <source>
        <dbReference type="ARBA" id="ARBA00004651"/>
    </source>
</evidence>
<dbReference type="Pfam" id="PF02096">
    <property type="entry name" value="60KD_IMP"/>
    <property type="match status" value="1"/>
</dbReference>
<evidence type="ECO:0000256" key="10">
    <source>
        <dbReference type="SAM" id="MobiDB-lite"/>
    </source>
</evidence>
<keyword evidence="5" id="KW-0653">Protein transport</keyword>
<organism evidence="13 14">
    <name type="scientific">Ethanoligenens harbinense (strain DSM 18485 / JCM 12961 / CGMCC 1.5033 / YUAN-3)</name>
    <dbReference type="NCBI Taxonomy" id="663278"/>
    <lineage>
        <taxon>Bacteria</taxon>
        <taxon>Bacillati</taxon>
        <taxon>Bacillota</taxon>
        <taxon>Clostridia</taxon>
        <taxon>Eubacteriales</taxon>
        <taxon>Oscillospiraceae</taxon>
        <taxon>Ethanoligenens</taxon>
    </lineage>
</organism>
<dbReference type="PANTHER" id="PTHR12428:SF65">
    <property type="entry name" value="CYTOCHROME C OXIDASE ASSEMBLY PROTEIN COX18, MITOCHONDRIAL"/>
    <property type="match status" value="1"/>
</dbReference>
<feature type="transmembrane region" description="Helical" evidence="11">
    <location>
        <begin position="249"/>
        <end position="267"/>
    </location>
</feature>
<dbReference type="KEGG" id="eha:Ethha_2797"/>
<feature type="compositionally biased region" description="Basic and acidic residues" evidence="10">
    <location>
        <begin position="351"/>
        <end position="374"/>
    </location>
</feature>
<keyword evidence="14" id="KW-1185">Reference proteome</keyword>
<feature type="compositionally biased region" description="Acidic residues" evidence="10">
    <location>
        <begin position="333"/>
        <end position="350"/>
    </location>
</feature>
<sequence>MAAISFTNIFDIINIPLGFLLRFCYQLTNNYGLAIILLTLIIRILLVPLAVKQQKSMAHTVRLQPKLQALQKKHANNKQKLQEEQMKLYQEEGANPMGGCLPLLFQLPILYGLYNVIYHPLLYIVQLSVDVKNRVVYDLFSILKTTYPSVFGKMSTPSQALSNGQVEIYAAKLMPNHMDKLSFLPANVLKLDFNFLGLDLSVVPGWQISIYLLIPIFCYLSSFIQVWLSTRINKENNIAANAPGTGGMNIGMMLIMPLMSAYISISVPSGVGLYWIASNLIMLAQILLLNKFYNPKELAEKYDRESEHRKRERAASMKAREERLAASMRGGQSEEEAPERDEVEQAEEDIEGKLSKKKLMEENRKRLAVAREKEELEEQVEEQNPSTENPPHVNSGTKRKKKRRR</sequence>
<feature type="transmembrane region" description="Helical" evidence="11">
    <location>
        <begin position="31"/>
        <end position="51"/>
    </location>
</feature>
<feature type="domain" description="Membrane insertase YidC/Oxa/ALB C-terminal" evidence="12">
    <location>
        <begin position="31"/>
        <end position="291"/>
    </location>
</feature>
<dbReference type="GO" id="GO:0032977">
    <property type="term" value="F:membrane insertase activity"/>
    <property type="evidence" value="ECO:0007669"/>
    <property type="project" value="InterPro"/>
</dbReference>
<evidence type="ECO:0000259" key="12">
    <source>
        <dbReference type="Pfam" id="PF02096"/>
    </source>
</evidence>
<protein>
    <submittedName>
        <fullName evidence="13">Membrane protein insertase, YidC/Oxa1 family</fullName>
    </submittedName>
</protein>
<dbReference type="GO" id="GO:0051205">
    <property type="term" value="P:protein insertion into membrane"/>
    <property type="evidence" value="ECO:0007669"/>
    <property type="project" value="TreeGrafter"/>
</dbReference>
<dbReference type="GO" id="GO:0005886">
    <property type="term" value="C:plasma membrane"/>
    <property type="evidence" value="ECO:0007669"/>
    <property type="project" value="UniProtKB-SubCell"/>
</dbReference>
<keyword evidence="3" id="KW-1003">Cell membrane</keyword>
<dbReference type="STRING" id="663278.Ethha_2797"/>
<evidence type="ECO:0000256" key="8">
    <source>
        <dbReference type="ARBA" id="ARBA00023186"/>
    </source>
</evidence>
<proteinExistence type="inferred from homology"/>
<dbReference type="GO" id="GO:0015031">
    <property type="term" value="P:protein transport"/>
    <property type="evidence" value="ECO:0007669"/>
    <property type="project" value="UniProtKB-KW"/>
</dbReference>
<evidence type="ECO:0000256" key="9">
    <source>
        <dbReference type="RuleBase" id="RU003945"/>
    </source>
</evidence>
<feature type="compositionally biased region" description="Basic and acidic residues" evidence="10">
    <location>
        <begin position="301"/>
        <end position="324"/>
    </location>
</feature>
<evidence type="ECO:0000313" key="13">
    <source>
        <dbReference type="EMBL" id="ADU28289.1"/>
    </source>
</evidence>
<feature type="compositionally biased region" description="Polar residues" evidence="10">
    <location>
        <begin position="384"/>
        <end position="396"/>
    </location>
</feature>